<feature type="domain" description="DDE-1" evidence="2">
    <location>
        <begin position="221"/>
        <end position="308"/>
    </location>
</feature>
<dbReference type="PANTHER" id="PTHR19303">
    <property type="entry name" value="TRANSPOSON"/>
    <property type="match status" value="1"/>
</dbReference>
<dbReference type="InterPro" id="IPR011011">
    <property type="entry name" value="Znf_FYVE_PHD"/>
</dbReference>
<dbReference type="Pfam" id="PF03184">
    <property type="entry name" value="DDE_1"/>
    <property type="match status" value="1"/>
</dbReference>
<evidence type="ECO:0000313" key="3">
    <source>
        <dbReference type="EMBL" id="KAK0131245.1"/>
    </source>
</evidence>
<reference evidence="3" key="1">
    <citation type="journal article" date="2023" name="Front. Mar. Sci.">
        <title>A new Merluccius polli reference genome to investigate the effects of global change in West African waters.</title>
        <authorList>
            <person name="Mateo J.L."/>
            <person name="Blanco-Fernandez C."/>
            <person name="Garcia-Vazquez E."/>
            <person name="Machado-Schiaffino G."/>
        </authorList>
    </citation>
    <scope>NUCLEOTIDE SEQUENCE</scope>
    <source>
        <strain evidence="3">C29</strain>
        <tissue evidence="3">Fin</tissue>
    </source>
</reference>
<dbReference type="Proteomes" id="UP001174136">
    <property type="component" value="Unassembled WGS sequence"/>
</dbReference>
<feature type="region of interest" description="Disordered" evidence="1">
    <location>
        <begin position="376"/>
        <end position="444"/>
    </location>
</feature>
<feature type="compositionally biased region" description="Basic residues" evidence="1">
    <location>
        <begin position="415"/>
        <end position="433"/>
    </location>
</feature>
<evidence type="ECO:0000259" key="2">
    <source>
        <dbReference type="Pfam" id="PF03184"/>
    </source>
</evidence>
<gene>
    <name evidence="3" type="ORF">N1851_034067</name>
</gene>
<keyword evidence="4" id="KW-1185">Reference proteome</keyword>
<dbReference type="AlphaFoldDB" id="A0AA47M074"/>
<organism evidence="3 4">
    <name type="scientific">Merluccius polli</name>
    <name type="common">Benguela hake</name>
    <name type="synonym">Merluccius cadenati</name>
    <dbReference type="NCBI Taxonomy" id="89951"/>
    <lineage>
        <taxon>Eukaryota</taxon>
        <taxon>Metazoa</taxon>
        <taxon>Chordata</taxon>
        <taxon>Craniata</taxon>
        <taxon>Vertebrata</taxon>
        <taxon>Euteleostomi</taxon>
        <taxon>Actinopterygii</taxon>
        <taxon>Neopterygii</taxon>
        <taxon>Teleostei</taxon>
        <taxon>Neoteleostei</taxon>
        <taxon>Acanthomorphata</taxon>
        <taxon>Zeiogadaria</taxon>
        <taxon>Gadariae</taxon>
        <taxon>Gadiformes</taxon>
        <taxon>Gadoidei</taxon>
        <taxon>Merlucciidae</taxon>
        <taxon>Merluccius</taxon>
    </lineage>
</organism>
<evidence type="ECO:0000313" key="4">
    <source>
        <dbReference type="Proteomes" id="UP001174136"/>
    </source>
</evidence>
<proteinExistence type="predicted"/>
<comment type="caution">
    <text evidence="3">The sequence shown here is derived from an EMBL/GenBank/DDBJ whole genome shotgun (WGS) entry which is preliminary data.</text>
</comment>
<sequence length="524" mass="59341">MPRVRVRMTNRGVPAQLLERASIQVQKQQTSIRKVAKDMGIPVASLARYLKRKRELTEQGYKGCNAVFTAEQELSLATYIRRAAALYYGLPPKEVRKLAVELALHYKLNCPEEWKKNGITGPGWFTNYMKRHPRLSIRRPQATSLLRNSNFNEVTVGMFFEKLTTVYQRHQFEAKDIWNVDETGLVTVQKPGFMVATKGIRRVGAYLPHFIRGGPEGSIGTANGSGWMQEDDFVVYLRHFVHYTRPTDDNKILLLLDNHSSHVSIQAINFCRDHGVVMLSFPPPCTHHLQPLDKAVYGPLKRAFNGEMDMWHRKNAGESLTIYDLPQLLSNVLLSAASPLNVKKGFTSTGIWPYKPDIFTKEHFAPALVTDRAPETSLPSAADIQPQLDSSNFTLAGPSLDNDPVPEFSPEVIRPHPKAGPRKKNRQHRKKRTSAILTDTPEKEALEEEKKQSLLKVKRKIIPVKKEGGKKQKKSTDDSKCLVCGEWFSRSKPGEQWVSCCVCRMWSHAECTTGGQSYICHHCE</sequence>
<name>A0AA47M074_MERPO</name>
<dbReference type="GO" id="GO:0003677">
    <property type="term" value="F:DNA binding"/>
    <property type="evidence" value="ECO:0007669"/>
    <property type="project" value="TreeGrafter"/>
</dbReference>
<dbReference type="CDD" id="cd15517">
    <property type="entry name" value="PHD_TCF19_like"/>
    <property type="match status" value="1"/>
</dbReference>
<dbReference type="PANTHER" id="PTHR19303:SF71">
    <property type="entry name" value="ZINC FINGER PHD-TYPE DOMAIN-CONTAINING PROTEIN"/>
    <property type="match status" value="1"/>
</dbReference>
<dbReference type="InterPro" id="IPR004875">
    <property type="entry name" value="DDE_SF_endonuclease_dom"/>
</dbReference>
<dbReference type="SUPFAM" id="SSF57903">
    <property type="entry name" value="FYVE/PHD zinc finger"/>
    <property type="match status" value="1"/>
</dbReference>
<accession>A0AA47M074</accession>
<protein>
    <recommendedName>
        <fullName evidence="2">DDE-1 domain-containing protein</fullName>
    </recommendedName>
</protein>
<dbReference type="GO" id="GO:0005634">
    <property type="term" value="C:nucleus"/>
    <property type="evidence" value="ECO:0007669"/>
    <property type="project" value="TreeGrafter"/>
</dbReference>
<dbReference type="EMBL" id="JAOPHQ010006556">
    <property type="protein sequence ID" value="KAK0131245.1"/>
    <property type="molecule type" value="Genomic_DNA"/>
</dbReference>
<evidence type="ECO:0000256" key="1">
    <source>
        <dbReference type="SAM" id="MobiDB-lite"/>
    </source>
</evidence>
<dbReference type="InterPro" id="IPR050863">
    <property type="entry name" value="CenT-Element_Derived"/>
</dbReference>